<protein>
    <submittedName>
        <fullName evidence="1">Uncharacterized protein</fullName>
    </submittedName>
</protein>
<keyword evidence="2" id="KW-1185">Reference proteome</keyword>
<dbReference type="RefSeq" id="WP_131921061.1">
    <property type="nucleotide sequence ID" value="NZ_JAOQNU010000049.1"/>
</dbReference>
<comment type="caution">
    <text evidence="1">The sequence shown here is derived from an EMBL/GenBank/DDBJ whole genome shotgun (WGS) entry which is preliminary data.</text>
</comment>
<accession>A0A4R2RC28</accession>
<proteinExistence type="predicted"/>
<dbReference type="AlphaFoldDB" id="A0A4R2RC28"/>
<dbReference type="Gene3D" id="1.20.5.170">
    <property type="match status" value="1"/>
</dbReference>
<dbReference type="Proteomes" id="UP000294813">
    <property type="component" value="Unassembled WGS sequence"/>
</dbReference>
<sequence length="120" mass="13895">MTEQEFQMLVLKELRGLKDDIAGLKTDVAGLKSDVAELKEGQKRLELGQDKSEAFHRQSINRLNNLETKVDTLIESNGQEHRQIIEYLMDMKENQKSIHEILGRHDADISTLFRRYANRA</sequence>
<reference evidence="1 2" key="1">
    <citation type="submission" date="2019-03" db="EMBL/GenBank/DDBJ databases">
        <title>Genomic Encyclopedia of Type Strains, Phase IV (KMG-IV): sequencing the most valuable type-strain genomes for metagenomic binning, comparative biology and taxonomic classification.</title>
        <authorList>
            <person name="Goeker M."/>
        </authorList>
    </citation>
    <scope>NUCLEOTIDE SEQUENCE [LARGE SCALE GENOMIC DNA]</scope>
    <source>
        <strain evidence="1 2">DSM 11170</strain>
    </source>
</reference>
<name>A0A4R2RC28_9FIRM</name>
<evidence type="ECO:0000313" key="2">
    <source>
        <dbReference type="Proteomes" id="UP000294813"/>
    </source>
</evidence>
<gene>
    <name evidence="1" type="ORF">EDD73_1486</name>
</gene>
<dbReference type="OrthoDB" id="1707630at2"/>
<organism evidence="1 2">
    <name type="scientific">Heliophilum fasciatum</name>
    <dbReference type="NCBI Taxonomy" id="35700"/>
    <lineage>
        <taxon>Bacteria</taxon>
        <taxon>Bacillati</taxon>
        <taxon>Bacillota</taxon>
        <taxon>Clostridia</taxon>
        <taxon>Eubacteriales</taxon>
        <taxon>Heliobacteriaceae</taxon>
        <taxon>Heliophilum</taxon>
    </lineage>
</organism>
<evidence type="ECO:0000313" key="1">
    <source>
        <dbReference type="EMBL" id="TCP59788.1"/>
    </source>
</evidence>
<dbReference type="EMBL" id="SLXT01000048">
    <property type="protein sequence ID" value="TCP59788.1"/>
    <property type="molecule type" value="Genomic_DNA"/>
</dbReference>